<reference evidence="3" key="1">
    <citation type="submission" date="2016-11" db="UniProtKB">
        <authorList>
            <consortium name="WormBaseParasite"/>
        </authorList>
    </citation>
    <scope>IDENTIFICATION</scope>
</reference>
<evidence type="ECO:0000256" key="1">
    <source>
        <dbReference type="SAM" id="SignalP"/>
    </source>
</evidence>
<evidence type="ECO:0000313" key="3">
    <source>
        <dbReference type="WBParaSite" id="L893_g1270.t1"/>
    </source>
</evidence>
<dbReference type="Proteomes" id="UP000095287">
    <property type="component" value="Unplaced"/>
</dbReference>
<evidence type="ECO:0000313" key="2">
    <source>
        <dbReference type="Proteomes" id="UP000095287"/>
    </source>
</evidence>
<keyword evidence="1" id="KW-0732">Signal</keyword>
<keyword evidence="2" id="KW-1185">Reference proteome</keyword>
<feature type="chain" id="PRO_5009311725" evidence="1">
    <location>
        <begin position="19"/>
        <end position="80"/>
    </location>
</feature>
<feature type="signal peptide" evidence="1">
    <location>
        <begin position="1"/>
        <end position="18"/>
    </location>
</feature>
<dbReference type="AlphaFoldDB" id="A0A1I7Y4N1"/>
<organism evidence="2 3">
    <name type="scientific">Steinernema glaseri</name>
    <dbReference type="NCBI Taxonomy" id="37863"/>
    <lineage>
        <taxon>Eukaryota</taxon>
        <taxon>Metazoa</taxon>
        <taxon>Ecdysozoa</taxon>
        <taxon>Nematoda</taxon>
        <taxon>Chromadorea</taxon>
        <taxon>Rhabditida</taxon>
        <taxon>Tylenchina</taxon>
        <taxon>Panagrolaimomorpha</taxon>
        <taxon>Strongyloidoidea</taxon>
        <taxon>Steinernematidae</taxon>
        <taxon>Steinernema</taxon>
    </lineage>
</organism>
<accession>A0A1I7Y4N1</accession>
<sequence>MRIPATIVLIVNVVLTAADELVWSDQRYTTASFYAQREPPQLFLLEHAGILKLMEPLPLLVVLLVVLVHPVESNAYLKQK</sequence>
<dbReference type="WBParaSite" id="L893_g1270.t1">
    <property type="protein sequence ID" value="L893_g1270.t1"/>
    <property type="gene ID" value="L893_g1270"/>
</dbReference>
<name>A0A1I7Y4N1_9BILA</name>
<protein>
    <submittedName>
        <fullName evidence="3">Secreted protein</fullName>
    </submittedName>
</protein>
<proteinExistence type="predicted"/>